<keyword evidence="2 9" id="KW-0328">Glycosyltransferase</keyword>
<keyword evidence="4 8" id="KW-0812">Transmembrane</keyword>
<reference evidence="9 10" key="1">
    <citation type="journal article" date="2018" name="Front. Plant Sci.">
        <title>Red Clover (Trifolium pratense) and Zigzag Clover (T. medium) - A Picture of Genomic Similarities and Differences.</title>
        <authorList>
            <person name="Dluhosova J."/>
            <person name="Istvanek J."/>
            <person name="Nedelnik J."/>
            <person name="Repkova J."/>
        </authorList>
    </citation>
    <scope>NUCLEOTIDE SEQUENCE [LARGE SCALE GENOMIC DNA]</scope>
    <source>
        <strain evidence="10">cv. 10/8</strain>
        <tissue evidence="9">Leaf</tissue>
    </source>
</reference>
<feature type="transmembrane region" description="Helical" evidence="8">
    <location>
        <begin position="58"/>
        <end position="81"/>
    </location>
</feature>
<evidence type="ECO:0000256" key="1">
    <source>
        <dbReference type="ARBA" id="ARBA00004477"/>
    </source>
</evidence>
<evidence type="ECO:0000256" key="8">
    <source>
        <dbReference type="SAM" id="Phobius"/>
    </source>
</evidence>
<feature type="transmembrane region" description="Helical" evidence="8">
    <location>
        <begin position="18"/>
        <end position="38"/>
    </location>
</feature>
<dbReference type="GO" id="GO:0016757">
    <property type="term" value="F:glycosyltransferase activity"/>
    <property type="evidence" value="ECO:0007669"/>
    <property type="project" value="UniProtKB-KW"/>
</dbReference>
<name>A0A392Q3P4_9FABA</name>
<dbReference type="AlphaFoldDB" id="A0A392Q3P4"/>
<evidence type="ECO:0000256" key="6">
    <source>
        <dbReference type="ARBA" id="ARBA00022989"/>
    </source>
</evidence>
<accession>A0A392Q3P4</accession>
<keyword evidence="7 8" id="KW-0472">Membrane</keyword>
<proteinExistence type="predicted"/>
<feature type="non-terminal residue" evidence="9">
    <location>
        <position position="1"/>
    </location>
</feature>
<dbReference type="UniPathway" id="UPA00378"/>
<feature type="transmembrane region" description="Helical" evidence="8">
    <location>
        <begin position="88"/>
        <end position="108"/>
    </location>
</feature>
<evidence type="ECO:0000313" key="10">
    <source>
        <dbReference type="Proteomes" id="UP000265520"/>
    </source>
</evidence>
<keyword evidence="5" id="KW-0256">Endoplasmic reticulum</keyword>
<dbReference type="GO" id="GO:0005789">
    <property type="term" value="C:endoplasmic reticulum membrane"/>
    <property type="evidence" value="ECO:0007669"/>
    <property type="project" value="UniProtKB-SubCell"/>
</dbReference>
<evidence type="ECO:0000256" key="4">
    <source>
        <dbReference type="ARBA" id="ARBA00022692"/>
    </source>
</evidence>
<comment type="subcellular location">
    <subcellularLocation>
        <location evidence="1">Endoplasmic reticulum membrane</location>
        <topology evidence="1">Multi-pass membrane protein</topology>
    </subcellularLocation>
</comment>
<evidence type="ECO:0000256" key="3">
    <source>
        <dbReference type="ARBA" id="ARBA00022679"/>
    </source>
</evidence>
<keyword evidence="3 9" id="KW-0808">Transferase</keyword>
<organism evidence="9 10">
    <name type="scientific">Trifolium medium</name>
    <dbReference type="NCBI Taxonomy" id="97028"/>
    <lineage>
        <taxon>Eukaryota</taxon>
        <taxon>Viridiplantae</taxon>
        <taxon>Streptophyta</taxon>
        <taxon>Embryophyta</taxon>
        <taxon>Tracheophyta</taxon>
        <taxon>Spermatophyta</taxon>
        <taxon>Magnoliopsida</taxon>
        <taxon>eudicotyledons</taxon>
        <taxon>Gunneridae</taxon>
        <taxon>Pentapetalae</taxon>
        <taxon>rosids</taxon>
        <taxon>fabids</taxon>
        <taxon>Fabales</taxon>
        <taxon>Fabaceae</taxon>
        <taxon>Papilionoideae</taxon>
        <taxon>50 kb inversion clade</taxon>
        <taxon>NPAAA clade</taxon>
        <taxon>Hologalegina</taxon>
        <taxon>IRL clade</taxon>
        <taxon>Trifolieae</taxon>
        <taxon>Trifolium</taxon>
    </lineage>
</organism>
<evidence type="ECO:0000313" key="9">
    <source>
        <dbReference type="EMBL" id="MCI18557.1"/>
    </source>
</evidence>
<dbReference type="Pfam" id="PF03901">
    <property type="entry name" value="Glyco_transf_22"/>
    <property type="match status" value="1"/>
</dbReference>
<sequence length="109" mass="11505">TVLVVAVSRKYGKRLASYTLAMLCLASGCFFASTSFLPSSFSMYAISLASGLFLLDKHAAAVAVSAIGVILGWPFSILAFLPVTLYSLYIKFKPAFIAGAVTSVILLVS</sequence>
<comment type="caution">
    <text evidence="9">The sequence shown here is derived from an EMBL/GenBank/DDBJ whole genome shotgun (WGS) entry which is preliminary data.</text>
</comment>
<dbReference type="EMBL" id="LXQA010110701">
    <property type="protein sequence ID" value="MCI18557.1"/>
    <property type="molecule type" value="Genomic_DNA"/>
</dbReference>
<evidence type="ECO:0000256" key="7">
    <source>
        <dbReference type="ARBA" id="ARBA00023136"/>
    </source>
</evidence>
<dbReference type="InterPro" id="IPR005599">
    <property type="entry name" value="GPI_mannosylTrfase"/>
</dbReference>
<protein>
    <submittedName>
        <fullName evidence="9">Dol-P-Man:Man(6)GlcNAc(2)-PP-Dol alpha-12-mannosyltransferase-like</fullName>
    </submittedName>
</protein>
<keyword evidence="10" id="KW-1185">Reference proteome</keyword>
<evidence type="ECO:0000256" key="5">
    <source>
        <dbReference type="ARBA" id="ARBA00022824"/>
    </source>
</evidence>
<evidence type="ECO:0000256" key="2">
    <source>
        <dbReference type="ARBA" id="ARBA00022676"/>
    </source>
</evidence>
<keyword evidence="6 8" id="KW-1133">Transmembrane helix</keyword>
<dbReference type="Proteomes" id="UP000265520">
    <property type="component" value="Unassembled WGS sequence"/>
</dbReference>